<reference evidence="4" key="1">
    <citation type="journal article" date="2021" name="Genome Biol. Evol.">
        <title>A High-Quality Reference Genome for a Parasitic Bivalve with Doubly Uniparental Inheritance (Bivalvia: Unionida).</title>
        <authorList>
            <person name="Smith C.H."/>
        </authorList>
    </citation>
    <scope>NUCLEOTIDE SEQUENCE</scope>
    <source>
        <strain evidence="4">CHS0354</strain>
    </source>
</reference>
<dbReference type="Gene3D" id="2.40.30.70">
    <property type="entry name" value="YaeB-like"/>
    <property type="match status" value="1"/>
</dbReference>
<gene>
    <name evidence="4" type="ORF">CHS0354_029295</name>
</gene>
<dbReference type="AlphaFoldDB" id="A0AAE0T048"/>
<dbReference type="PANTHER" id="PTHR12818:SF0">
    <property type="entry name" value="TRNA (ADENINE(37)-N6)-METHYLTRANSFERASE"/>
    <property type="match status" value="1"/>
</dbReference>
<feature type="domain" description="TsaA-like" evidence="3">
    <location>
        <begin position="1"/>
        <end position="139"/>
    </location>
</feature>
<dbReference type="Pfam" id="PF01980">
    <property type="entry name" value="TrmO_N"/>
    <property type="match status" value="1"/>
</dbReference>
<name>A0AAE0T048_9BIVA</name>
<dbReference type="PANTHER" id="PTHR12818">
    <property type="entry name" value="TRNA (ADENINE(37)-N6)-METHYLTRANSFERASE"/>
    <property type="match status" value="1"/>
</dbReference>
<organism evidence="4 5">
    <name type="scientific">Potamilus streckersoni</name>
    <dbReference type="NCBI Taxonomy" id="2493646"/>
    <lineage>
        <taxon>Eukaryota</taxon>
        <taxon>Metazoa</taxon>
        <taxon>Spiralia</taxon>
        <taxon>Lophotrochozoa</taxon>
        <taxon>Mollusca</taxon>
        <taxon>Bivalvia</taxon>
        <taxon>Autobranchia</taxon>
        <taxon>Heteroconchia</taxon>
        <taxon>Palaeoheterodonta</taxon>
        <taxon>Unionida</taxon>
        <taxon>Unionoidea</taxon>
        <taxon>Unionidae</taxon>
        <taxon>Ambleminae</taxon>
        <taxon>Lampsilini</taxon>
        <taxon>Potamilus</taxon>
    </lineage>
</organism>
<evidence type="ECO:0000313" key="5">
    <source>
        <dbReference type="Proteomes" id="UP001195483"/>
    </source>
</evidence>
<keyword evidence="1" id="KW-0949">S-adenosyl-L-methionine</keyword>
<dbReference type="InterPro" id="IPR036413">
    <property type="entry name" value="YaeB-like_sf"/>
</dbReference>
<dbReference type="EMBL" id="JAEAOA010001756">
    <property type="protein sequence ID" value="KAK3601068.1"/>
    <property type="molecule type" value="Genomic_DNA"/>
</dbReference>
<dbReference type="SUPFAM" id="SSF118196">
    <property type="entry name" value="YaeB-like"/>
    <property type="match status" value="2"/>
</dbReference>
<dbReference type="InterPro" id="IPR036414">
    <property type="entry name" value="YaeB_N_sf"/>
</dbReference>
<evidence type="ECO:0000256" key="1">
    <source>
        <dbReference type="ARBA" id="ARBA00022691"/>
    </source>
</evidence>
<comment type="caution">
    <text evidence="4">The sequence shown here is derived from an EMBL/GenBank/DDBJ whole genome shotgun (WGS) entry which is preliminary data.</text>
</comment>
<proteinExistence type="inferred from homology"/>
<reference evidence="4" key="2">
    <citation type="journal article" date="2021" name="Genome Biol. Evol.">
        <title>Developing a high-quality reference genome for a parasitic bivalve with doubly uniparental inheritance (Bivalvia: Unionida).</title>
        <authorList>
            <person name="Smith C.H."/>
        </authorList>
    </citation>
    <scope>NUCLEOTIDE SEQUENCE</scope>
    <source>
        <strain evidence="4">CHS0354</strain>
        <tissue evidence="4">Mantle</tissue>
    </source>
</reference>
<dbReference type="InterPro" id="IPR023368">
    <property type="entry name" value="UPF0066_cons_site"/>
</dbReference>
<reference evidence="4" key="3">
    <citation type="submission" date="2023-05" db="EMBL/GenBank/DDBJ databases">
        <authorList>
            <person name="Smith C.H."/>
        </authorList>
    </citation>
    <scope>NUCLEOTIDE SEQUENCE</scope>
    <source>
        <strain evidence="4">CHS0354</strain>
        <tissue evidence="4">Mantle</tissue>
    </source>
</reference>
<comment type="similarity">
    <text evidence="2">Belongs to the tRNA methyltransferase O family.</text>
</comment>
<dbReference type="NCBIfam" id="TIGR00104">
    <property type="entry name" value="tRNA_TsaA"/>
    <property type="match status" value="1"/>
</dbReference>
<dbReference type="PROSITE" id="PS51668">
    <property type="entry name" value="TSAA_2"/>
    <property type="match status" value="1"/>
</dbReference>
<evidence type="ECO:0000256" key="2">
    <source>
        <dbReference type="ARBA" id="ARBA00033753"/>
    </source>
</evidence>
<evidence type="ECO:0000259" key="3">
    <source>
        <dbReference type="PROSITE" id="PS51668"/>
    </source>
</evidence>
<dbReference type="InterPro" id="IPR040372">
    <property type="entry name" value="YaeB-like"/>
</dbReference>
<dbReference type="CDD" id="cd09281">
    <property type="entry name" value="UPF0066"/>
    <property type="match status" value="1"/>
</dbReference>
<dbReference type="PROSITE" id="PS01318">
    <property type="entry name" value="TSAA_1"/>
    <property type="match status" value="1"/>
</dbReference>
<dbReference type="FunFam" id="3.30.2310.10:FF:000002">
    <property type="entry name" value="tRNA methyltransferase O"/>
    <property type="match status" value="1"/>
</dbReference>
<protein>
    <recommendedName>
        <fullName evidence="3">TsaA-like domain-containing protein</fullName>
    </recommendedName>
</protein>
<evidence type="ECO:0000313" key="4">
    <source>
        <dbReference type="EMBL" id="KAK3601068.1"/>
    </source>
</evidence>
<sequence length="516" mass="58321">MRPIGYIQSPFYFKNGTPRQPTVCPQAHGTLTIEKSIFNNPDHSLQGLEKFSYIWIIFDFHKNNNQCTKAKVRPPRLNGQKVGVFSTRSPYRPNAIGLTLARIDKILGSTIYVSGIDLLDGTPVLDIKPYIPEYDCPLLWPSQDSQVSVQNPESYDYTNESVNHVMLPPSLYNDNYTADSLEFSYAHFSHQTNDVKNRVLNKRLTGKEGDCPNQVIDGIRRENELRHQDSEKIYDSADACISSYSKDKYDASQSCVGDMPMMTDEPLSCYEQHKVSEDCRPCYMDKENSFNNIAPCKEDNETCNHETCCHHEEVENGESTPTGDGTEYNSSHVKENEKISGLVNGFLRKVYNNNSQDSGTVYVTKGSEKTRNPCSQESIGTKPLQSSLSSALQMMHSEFTHQVSSGWINNPPISKLNVRFTPCSESQLSLFSSMAKNAEYKLQHLKNTKEAKSAILNILGEDPRSVYRRLNCCDQLYYFAVDVIHVTCWFDEDATEVVRIKPVSHVPQCSLGQAKD</sequence>
<dbReference type="Gene3D" id="3.30.2310.10">
    <property type="entry name" value="YaeB-like"/>
    <property type="match status" value="1"/>
</dbReference>
<dbReference type="InterPro" id="IPR023370">
    <property type="entry name" value="TrmO-like_N"/>
</dbReference>
<keyword evidence="5" id="KW-1185">Reference proteome</keyword>
<dbReference type="Proteomes" id="UP001195483">
    <property type="component" value="Unassembled WGS sequence"/>
</dbReference>
<accession>A0AAE0T048</accession>